<dbReference type="EMBL" id="FPBD01000010">
    <property type="protein sequence ID" value="SFU14676.1"/>
    <property type="molecule type" value="Genomic_DNA"/>
</dbReference>
<dbReference type="Proteomes" id="UP000183371">
    <property type="component" value="Unassembled WGS sequence"/>
</dbReference>
<evidence type="ECO:0000256" key="3">
    <source>
        <dbReference type="ARBA" id="ARBA00022723"/>
    </source>
</evidence>
<evidence type="ECO:0000256" key="1">
    <source>
        <dbReference type="ARBA" id="ARBA00001947"/>
    </source>
</evidence>
<dbReference type="Gene3D" id="3.40.50.720">
    <property type="entry name" value="NAD(P)-binding Rossmann-like Domain"/>
    <property type="match status" value="1"/>
</dbReference>
<comment type="cofactor">
    <cofactor evidence="1">
        <name>Zn(2+)</name>
        <dbReference type="ChEBI" id="CHEBI:29105"/>
    </cofactor>
</comment>
<sequence length="344" mass="37082">MTISYTKSLLTSAKTIEVVEAEMPETIEKDHVRLRLATASICGTDMHYFRHFANSGFYLDYPVTLGHEASAYVVDANGHSFENDQLVAINPVIECGSCPKCQSGDINMCATKRFPGSATTKPHIDGFFREYFDFPARCLRAVTPDANPEHLTFAEPLACAMHSVNRAEVKAGDKVLVTGMGPMGLLATIAAYALGAEVHATDLNAEALEAAKAVGASKGYLSGPDVDVKVPENHYDVVIEASGSPHAYNQALASVRKQGTISILSLIQPTSVPINLHLNTLKEVRSIGSILFTNEYDQAVKLIESGSVNFDAIIAGRYPISQVQEACEFMNSGKAVGKVLVQRD</sequence>
<dbReference type="Pfam" id="PF00107">
    <property type="entry name" value="ADH_zinc_N"/>
    <property type="match status" value="1"/>
</dbReference>
<evidence type="ECO:0000259" key="7">
    <source>
        <dbReference type="Pfam" id="PF08240"/>
    </source>
</evidence>
<feature type="domain" description="Alcohol dehydrogenase-like C-terminal" evidence="6">
    <location>
        <begin position="182"/>
        <end position="304"/>
    </location>
</feature>
<evidence type="ECO:0000256" key="2">
    <source>
        <dbReference type="ARBA" id="ARBA00008072"/>
    </source>
</evidence>
<dbReference type="SUPFAM" id="SSF50129">
    <property type="entry name" value="GroES-like"/>
    <property type="match status" value="1"/>
</dbReference>
<evidence type="ECO:0000313" key="9">
    <source>
        <dbReference type="Proteomes" id="UP000183371"/>
    </source>
</evidence>
<dbReference type="Gene3D" id="3.90.180.10">
    <property type="entry name" value="Medium-chain alcohol dehydrogenases, catalytic domain"/>
    <property type="match status" value="1"/>
</dbReference>
<evidence type="ECO:0000259" key="6">
    <source>
        <dbReference type="Pfam" id="PF00107"/>
    </source>
</evidence>
<evidence type="ECO:0000256" key="4">
    <source>
        <dbReference type="ARBA" id="ARBA00022833"/>
    </source>
</evidence>
<accession>A0A1I7DSU8</accession>
<dbReference type="GO" id="GO:0046872">
    <property type="term" value="F:metal ion binding"/>
    <property type="evidence" value="ECO:0007669"/>
    <property type="project" value="UniProtKB-KW"/>
</dbReference>
<keyword evidence="9" id="KW-1185">Reference proteome</keyword>
<dbReference type="PANTHER" id="PTHR43161">
    <property type="entry name" value="SORBITOL DEHYDROGENASE"/>
    <property type="match status" value="1"/>
</dbReference>
<dbReference type="InterPro" id="IPR036291">
    <property type="entry name" value="NAD(P)-bd_dom_sf"/>
</dbReference>
<evidence type="ECO:0000313" key="8">
    <source>
        <dbReference type="EMBL" id="SFU14676.1"/>
    </source>
</evidence>
<dbReference type="InterPro" id="IPR011032">
    <property type="entry name" value="GroES-like_sf"/>
</dbReference>
<evidence type="ECO:0000256" key="5">
    <source>
        <dbReference type="ARBA" id="ARBA00023002"/>
    </source>
</evidence>
<comment type="similarity">
    <text evidence="2">Belongs to the zinc-containing alcohol dehydrogenase family.</text>
</comment>
<proteinExistence type="inferred from homology"/>
<reference evidence="9" key="1">
    <citation type="submission" date="2016-10" db="EMBL/GenBank/DDBJ databases">
        <authorList>
            <person name="Varghese N."/>
            <person name="Submissions S."/>
        </authorList>
    </citation>
    <scope>NUCLEOTIDE SEQUENCE [LARGE SCALE GENOMIC DNA]</scope>
    <source>
        <strain evidence="9">DSM 17465</strain>
    </source>
</reference>
<dbReference type="InterPro" id="IPR013154">
    <property type="entry name" value="ADH-like_N"/>
</dbReference>
<feature type="domain" description="Alcohol dehydrogenase-like N-terminal" evidence="7">
    <location>
        <begin position="29"/>
        <end position="139"/>
    </location>
</feature>
<dbReference type="GO" id="GO:0016491">
    <property type="term" value="F:oxidoreductase activity"/>
    <property type="evidence" value="ECO:0007669"/>
    <property type="project" value="UniProtKB-KW"/>
</dbReference>
<dbReference type="Pfam" id="PF08240">
    <property type="entry name" value="ADH_N"/>
    <property type="match status" value="1"/>
</dbReference>
<protein>
    <submittedName>
        <fullName evidence="8">L-idonate 5-dehydrogenase</fullName>
    </submittedName>
</protein>
<dbReference type="SUPFAM" id="SSF51735">
    <property type="entry name" value="NAD(P)-binding Rossmann-fold domains"/>
    <property type="match status" value="1"/>
</dbReference>
<dbReference type="PANTHER" id="PTHR43161:SF9">
    <property type="entry name" value="SORBITOL DEHYDROGENASE"/>
    <property type="match status" value="1"/>
</dbReference>
<name>A0A1I7DSU8_9HYPH</name>
<dbReference type="RefSeq" id="WP_054784168.1">
    <property type="nucleotide sequence ID" value="NZ_FPBD01000010.1"/>
</dbReference>
<dbReference type="AlphaFoldDB" id="A0A1I7DSU8"/>
<dbReference type="InterPro" id="IPR013149">
    <property type="entry name" value="ADH-like_C"/>
</dbReference>
<gene>
    <name evidence="8" type="ORF">SAMN05444141_11041</name>
</gene>
<organism evidence="8 9">
    <name type="scientific">Pseudovibrio denitrificans</name>
    <dbReference type="NCBI Taxonomy" id="258256"/>
    <lineage>
        <taxon>Bacteria</taxon>
        <taxon>Pseudomonadati</taxon>
        <taxon>Pseudomonadota</taxon>
        <taxon>Alphaproteobacteria</taxon>
        <taxon>Hyphomicrobiales</taxon>
        <taxon>Stappiaceae</taxon>
        <taxon>Pseudovibrio</taxon>
    </lineage>
</organism>
<keyword evidence="3" id="KW-0479">Metal-binding</keyword>
<keyword evidence="5" id="KW-0560">Oxidoreductase</keyword>
<keyword evidence="4" id="KW-0862">Zinc</keyword>